<keyword evidence="7" id="KW-1185">Reference proteome</keyword>
<reference evidence="6 7" key="1">
    <citation type="submission" date="2023-02" db="EMBL/GenBank/DDBJ databases">
        <title>LHISI_Scaffold_Assembly.</title>
        <authorList>
            <person name="Stuart O.P."/>
            <person name="Cleave R."/>
            <person name="Magrath M.J.L."/>
            <person name="Mikheyev A.S."/>
        </authorList>
    </citation>
    <scope>NUCLEOTIDE SEQUENCE [LARGE SCALE GENOMIC DNA]</scope>
    <source>
        <strain evidence="6">Daus_M_001</strain>
        <tissue evidence="6">Leg muscle</tissue>
    </source>
</reference>
<sequence length="223" mass="25999">MSTRWYPIYQRGNPQLRVFLPNFWLKLVKHDNHKQPSNVVQFITSIEMTKYDIKNYLEKIYAIPVVSVRTRIVMGKTKTDKQKGYVTKNDDYKLAYVTMGKGTTLKFPKFERDEERERKRQASPSRHTSSRFKWRCKCSGWYHPECIGIREEELGSLQENEWRCEECAEGKGLVVVVGNKLTVEKKTQVSGEGGNWIWDMLSGSFVEGVPVPVPRMEVAKEEI</sequence>
<protein>
    <recommendedName>
        <fullName evidence="4">Large ribosomal subunit protein uL23m</fullName>
    </recommendedName>
    <alternativeName>
        <fullName evidence="5">39S ribosomal protein L23, mitochondrial</fullName>
    </alternativeName>
</protein>
<evidence type="ECO:0000256" key="4">
    <source>
        <dbReference type="ARBA" id="ARBA00039977"/>
    </source>
</evidence>
<dbReference type="InterPro" id="IPR013083">
    <property type="entry name" value="Znf_RING/FYVE/PHD"/>
</dbReference>
<accession>A0ABQ9GH88</accession>
<name>A0ABQ9GH88_9NEOP</name>
<dbReference type="InterPro" id="IPR012677">
    <property type="entry name" value="Nucleotide-bd_a/b_plait_sf"/>
</dbReference>
<dbReference type="SUPFAM" id="SSF57903">
    <property type="entry name" value="FYVE/PHD zinc finger"/>
    <property type="match status" value="1"/>
</dbReference>
<evidence type="ECO:0000256" key="2">
    <source>
        <dbReference type="ARBA" id="ARBA00022980"/>
    </source>
</evidence>
<dbReference type="Gene3D" id="3.30.40.10">
    <property type="entry name" value="Zinc/RING finger domain, C3HC4 (zinc finger)"/>
    <property type="match status" value="1"/>
</dbReference>
<dbReference type="InterPro" id="IPR013025">
    <property type="entry name" value="Ribosomal_uL23-like"/>
</dbReference>
<comment type="caution">
    <text evidence="6">The sequence shown here is derived from an EMBL/GenBank/DDBJ whole genome shotgun (WGS) entry which is preliminary data.</text>
</comment>
<dbReference type="PANTHER" id="PTHR12059">
    <property type="entry name" value="RIBOSOMAL PROTEIN L23-RELATED"/>
    <property type="match status" value="1"/>
</dbReference>
<proteinExistence type="inferred from homology"/>
<evidence type="ECO:0000256" key="3">
    <source>
        <dbReference type="ARBA" id="ARBA00023274"/>
    </source>
</evidence>
<keyword evidence="2" id="KW-0689">Ribosomal protein</keyword>
<comment type="similarity">
    <text evidence="1">Belongs to the universal ribosomal protein uL23 family.</text>
</comment>
<evidence type="ECO:0000313" key="7">
    <source>
        <dbReference type="Proteomes" id="UP001159363"/>
    </source>
</evidence>
<evidence type="ECO:0000256" key="1">
    <source>
        <dbReference type="ARBA" id="ARBA00006700"/>
    </source>
</evidence>
<dbReference type="PANTHER" id="PTHR12059:SF5">
    <property type="entry name" value="LARGE RIBOSOMAL SUBUNIT PROTEIN UL23M"/>
    <property type="match status" value="1"/>
</dbReference>
<dbReference type="SUPFAM" id="SSF54189">
    <property type="entry name" value="Ribosomal proteins S24e, L23 and L15e"/>
    <property type="match status" value="1"/>
</dbReference>
<organism evidence="6 7">
    <name type="scientific">Dryococelus australis</name>
    <dbReference type="NCBI Taxonomy" id="614101"/>
    <lineage>
        <taxon>Eukaryota</taxon>
        <taxon>Metazoa</taxon>
        <taxon>Ecdysozoa</taxon>
        <taxon>Arthropoda</taxon>
        <taxon>Hexapoda</taxon>
        <taxon>Insecta</taxon>
        <taxon>Pterygota</taxon>
        <taxon>Neoptera</taxon>
        <taxon>Polyneoptera</taxon>
        <taxon>Phasmatodea</taxon>
        <taxon>Verophasmatodea</taxon>
        <taxon>Anareolatae</taxon>
        <taxon>Phasmatidae</taxon>
        <taxon>Eurycanthinae</taxon>
        <taxon>Dryococelus</taxon>
    </lineage>
</organism>
<dbReference type="Proteomes" id="UP001159363">
    <property type="component" value="Chromosome 11"/>
</dbReference>
<dbReference type="Gene3D" id="3.30.70.330">
    <property type="match status" value="1"/>
</dbReference>
<dbReference type="EMBL" id="JARBHB010000012">
    <property type="protein sequence ID" value="KAJ8871375.1"/>
    <property type="molecule type" value="Genomic_DNA"/>
</dbReference>
<evidence type="ECO:0000313" key="6">
    <source>
        <dbReference type="EMBL" id="KAJ8871375.1"/>
    </source>
</evidence>
<dbReference type="Pfam" id="PF00276">
    <property type="entry name" value="Ribosomal_L23"/>
    <property type="match status" value="1"/>
</dbReference>
<gene>
    <name evidence="6" type="ORF">PR048_027692</name>
</gene>
<dbReference type="InterPro" id="IPR011011">
    <property type="entry name" value="Znf_FYVE_PHD"/>
</dbReference>
<dbReference type="InterPro" id="IPR012678">
    <property type="entry name" value="Ribosomal_uL23/eL15/eS24_sf"/>
</dbReference>
<keyword evidence="3" id="KW-0687">Ribonucleoprotein</keyword>
<evidence type="ECO:0000256" key="5">
    <source>
        <dbReference type="ARBA" id="ARBA00041375"/>
    </source>
</evidence>